<proteinExistence type="predicted"/>
<accession>X1NLG4</accession>
<name>X1NLG4_9ZZZZ</name>
<feature type="non-terminal residue" evidence="1">
    <location>
        <position position="38"/>
    </location>
</feature>
<protein>
    <submittedName>
        <fullName evidence="1">Uncharacterized protein</fullName>
    </submittedName>
</protein>
<dbReference type="EMBL" id="BARV01019712">
    <property type="protein sequence ID" value="GAI19509.1"/>
    <property type="molecule type" value="Genomic_DNA"/>
</dbReference>
<dbReference type="AlphaFoldDB" id="X1NLG4"/>
<evidence type="ECO:0000313" key="1">
    <source>
        <dbReference type="EMBL" id="GAI19509.1"/>
    </source>
</evidence>
<reference evidence="1" key="1">
    <citation type="journal article" date="2014" name="Front. Microbiol.">
        <title>High frequency of phylogenetically diverse reductive dehalogenase-homologous genes in deep subseafloor sedimentary metagenomes.</title>
        <authorList>
            <person name="Kawai M."/>
            <person name="Futagami T."/>
            <person name="Toyoda A."/>
            <person name="Takaki Y."/>
            <person name="Nishi S."/>
            <person name="Hori S."/>
            <person name="Arai W."/>
            <person name="Tsubouchi T."/>
            <person name="Morono Y."/>
            <person name="Uchiyama I."/>
            <person name="Ito T."/>
            <person name="Fujiyama A."/>
            <person name="Inagaki F."/>
            <person name="Takami H."/>
        </authorList>
    </citation>
    <scope>NUCLEOTIDE SEQUENCE</scope>
    <source>
        <strain evidence="1">Expedition CK06-06</strain>
    </source>
</reference>
<sequence>MGYPPQGWIGTAVSIHSGAAFPPTPHEGDCFYRTDLNE</sequence>
<gene>
    <name evidence="1" type="ORF">S06H3_33068</name>
</gene>
<organism evidence="1">
    <name type="scientific">marine sediment metagenome</name>
    <dbReference type="NCBI Taxonomy" id="412755"/>
    <lineage>
        <taxon>unclassified sequences</taxon>
        <taxon>metagenomes</taxon>
        <taxon>ecological metagenomes</taxon>
    </lineage>
</organism>
<comment type="caution">
    <text evidence="1">The sequence shown here is derived from an EMBL/GenBank/DDBJ whole genome shotgun (WGS) entry which is preliminary data.</text>
</comment>